<sequence length="1169" mass="135283">MAQNDIDNVLDQLRRIKSGRDLHVDKIDEIERLQMHIGIFRTFSKYNHVLLPKFVVKITKKAKLIVEMIHSVFGGIPDKCNTNLNLERLESQLLEFTEGNIILRYNYELNDSDLLEYMDCIDKNLNDVWMCLDKNLNDVIQMCLKLGTTDHSSTNEQFLQYNRFLEQVKIIQNKMRILRDLYATEINGYVDYDKLEGLETRFQFMADNVGQFCIALSYKLDEDKDDTDDIESKSPYLLSLVVLVELKMKKIFLDELKGSNFTQSRTFVDEKLPIRFSYYLYSLLMYLRNIKLENFPNNVSAQNIDVAIEFLLVFLDVDPSNHVINGNWLNEVMEQVGSIVGDILYAIQKLLPSSISKDDTSKLSLGSIHILEKTKDLKAQVETSLPLVDSLLSKLNEMSKFKSGLDFLMKPLLGNLEKELSSLTSILEKELSSIFRDVAKYDIFWHIFCSLPTIIKEIKKINAEVTEMWSANVALKPNDVVAPSKHLPTRHSNPVTDEEIVGFKIATEKLIQYLTRATSELDVIPIVGMGGQGKTTCARKLYNNDIIVSRFNVRAWCIVSQEYNRREILQEIFSQVTGYKDKGDEDDVLADMLKKKLMGTRYIIVLDDMWDCMAWDIDLRLSFPDHKKGSRILITTRLEKVGKQVKCHTDPYSLPFLTTEKSCQLLQRKVFQQEGCPPELQDVSLVVAKKCKGLPLVVVLVAGIIKNGKMEESWWHEVKDAVLDYLDHVSDEYSRATMQLSFDNLPDCLKPCLLYMGMFPEDTTIPVSKLISVWTAEGFVQNIESTEDYLMDIISSNVVMVSRRRYNGKVKYCQVHDVVLHFCLEKSREEKFMLAVKRQSNQFQSLDWEGSRVSELRLLKVLDLSSHNVDRLSSATFKPLNHLKYLAVWVNKYDFHPESHLPHIETLIVKNNFNTVLLPTSIWQMEKLRYVEIAEAVFCKQGIFEESSKLENLRILRNVRFRIDEVDRVDVLLRRCPNLQQLHIGFWGNDDSAGRFCLTLENLTQLQILRLSFQWSHFVSGLQFPSNLKKLVLFRTDIKSVISFIAGLPSLEYLQLKDRYLIENVPHFSQSEEWCIGDIMFHKLKFLKLVNLRISQWDASEESFPLLETLVIKVCYNLEEIPLSFADIPTLKQIKLIWCKNESLKASAMRIKEEVEENEGNDHIDLITI</sequence>
<dbReference type="GO" id="GO:0043531">
    <property type="term" value="F:ADP binding"/>
    <property type="evidence" value="ECO:0007669"/>
    <property type="project" value="InterPro"/>
</dbReference>
<dbReference type="Gene3D" id="1.10.10.10">
    <property type="entry name" value="Winged helix-like DNA-binding domain superfamily/Winged helix DNA-binding domain"/>
    <property type="match status" value="1"/>
</dbReference>
<dbReference type="Pfam" id="PF00931">
    <property type="entry name" value="NB-ARC"/>
    <property type="match status" value="1"/>
</dbReference>
<dbReference type="Pfam" id="PF23598">
    <property type="entry name" value="LRR_14"/>
    <property type="match status" value="1"/>
</dbReference>
<evidence type="ECO:0000256" key="3">
    <source>
        <dbReference type="ARBA" id="ARBA00022614"/>
    </source>
</evidence>
<dbReference type="SUPFAM" id="SSF52058">
    <property type="entry name" value="L domain-like"/>
    <property type="match status" value="1"/>
</dbReference>
<comment type="similarity">
    <text evidence="2">Belongs to the disease resistance NB-LRR family.</text>
</comment>
<dbReference type="InterPro" id="IPR032675">
    <property type="entry name" value="LRR_dom_sf"/>
</dbReference>
<dbReference type="InterPro" id="IPR055414">
    <property type="entry name" value="LRR_R13L4/SHOC2-like"/>
</dbReference>
<dbReference type="PANTHER" id="PTHR23155:SF1228">
    <property type="entry name" value="NB-ARC DOMAIN CONTAINING PROTEIN, EXPRESSED"/>
    <property type="match status" value="1"/>
</dbReference>
<dbReference type="Gene3D" id="1.10.8.430">
    <property type="entry name" value="Helical domain of apoptotic protease-activating factors"/>
    <property type="match status" value="1"/>
</dbReference>
<feature type="domain" description="Disease resistance protein winged helix" evidence="11">
    <location>
        <begin position="758"/>
        <end position="820"/>
    </location>
</feature>
<organism evidence="13 14">
    <name type="scientific">Solanum commersonii</name>
    <name type="common">Commerson's wild potato</name>
    <name type="synonym">Commerson's nightshade</name>
    <dbReference type="NCBI Taxonomy" id="4109"/>
    <lineage>
        <taxon>Eukaryota</taxon>
        <taxon>Viridiplantae</taxon>
        <taxon>Streptophyta</taxon>
        <taxon>Embryophyta</taxon>
        <taxon>Tracheophyta</taxon>
        <taxon>Spermatophyta</taxon>
        <taxon>Magnoliopsida</taxon>
        <taxon>eudicotyledons</taxon>
        <taxon>Gunneridae</taxon>
        <taxon>Pentapetalae</taxon>
        <taxon>asterids</taxon>
        <taxon>lamiids</taxon>
        <taxon>Solanales</taxon>
        <taxon>Solanaceae</taxon>
        <taxon>Solanoideae</taxon>
        <taxon>Solaneae</taxon>
        <taxon>Solanum</taxon>
    </lineage>
</organism>
<dbReference type="InterPro" id="IPR058922">
    <property type="entry name" value="WHD_DRP"/>
</dbReference>
<evidence type="ECO:0000256" key="6">
    <source>
        <dbReference type="ARBA" id="ARBA00022821"/>
    </source>
</evidence>
<evidence type="ECO:0000256" key="7">
    <source>
        <dbReference type="ARBA" id="ARBA00022840"/>
    </source>
</evidence>
<keyword evidence="6" id="KW-0611">Plant defense</keyword>
<dbReference type="GO" id="GO:0098542">
    <property type="term" value="P:defense response to other organism"/>
    <property type="evidence" value="ECO:0007669"/>
    <property type="project" value="TreeGrafter"/>
</dbReference>
<dbReference type="Proteomes" id="UP000824120">
    <property type="component" value="Chromosome 1"/>
</dbReference>
<dbReference type="FunFam" id="1.10.10.10:FF:000322">
    <property type="entry name" value="Probable disease resistance protein At1g63360"/>
    <property type="match status" value="1"/>
</dbReference>
<dbReference type="InterPro" id="IPR002182">
    <property type="entry name" value="NB-ARC"/>
</dbReference>
<keyword evidence="4" id="KW-0677">Repeat</keyword>
<dbReference type="Gene3D" id="3.80.10.10">
    <property type="entry name" value="Ribonuclease Inhibitor"/>
    <property type="match status" value="1"/>
</dbReference>
<dbReference type="InterPro" id="IPR036388">
    <property type="entry name" value="WH-like_DNA-bd_sf"/>
</dbReference>
<evidence type="ECO:0000313" key="14">
    <source>
        <dbReference type="Proteomes" id="UP000824120"/>
    </source>
</evidence>
<dbReference type="GO" id="GO:0051607">
    <property type="term" value="P:defense response to virus"/>
    <property type="evidence" value="ECO:0007669"/>
    <property type="project" value="UniProtKB-ARBA"/>
</dbReference>
<feature type="domain" description="Disease resistance R13L4/SHOC-2-like LRR" evidence="12">
    <location>
        <begin position="852"/>
        <end position="1056"/>
    </location>
</feature>
<keyword evidence="14" id="KW-1185">Reference proteome</keyword>
<dbReference type="Gene3D" id="3.40.50.300">
    <property type="entry name" value="P-loop containing nucleotide triphosphate hydrolases"/>
    <property type="match status" value="1"/>
</dbReference>
<accession>A0A9J6B2L5</accession>
<dbReference type="GO" id="GO:0005524">
    <property type="term" value="F:ATP binding"/>
    <property type="evidence" value="ECO:0007669"/>
    <property type="project" value="UniProtKB-KW"/>
</dbReference>
<evidence type="ECO:0000313" key="13">
    <source>
        <dbReference type="EMBL" id="KAG5630631.1"/>
    </source>
</evidence>
<keyword evidence="3" id="KW-0433">Leucine-rich repeat</keyword>
<dbReference type="InterPro" id="IPR027417">
    <property type="entry name" value="P-loop_NTPase"/>
</dbReference>
<evidence type="ECO:0000259" key="12">
    <source>
        <dbReference type="Pfam" id="PF23598"/>
    </source>
</evidence>
<evidence type="ECO:0000259" key="10">
    <source>
        <dbReference type="Pfam" id="PF00931"/>
    </source>
</evidence>
<dbReference type="GO" id="GO:0016020">
    <property type="term" value="C:membrane"/>
    <property type="evidence" value="ECO:0007669"/>
    <property type="project" value="UniProtKB-SubCell"/>
</dbReference>
<reference evidence="13 14" key="1">
    <citation type="submission" date="2020-09" db="EMBL/GenBank/DDBJ databases">
        <title>De no assembly of potato wild relative species, Solanum commersonii.</title>
        <authorList>
            <person name="Cho K."/>
        </authorList>
    </citation>
    <scope>NUCLEOTIDE SEQUENCE [LARGE SCALE GENOMIC DNA]</scope>
    <source>
        <strain evidence="13">LZ3.2</strain>
        <tissue evidence="13">Leaf</tissue>
    </source>
</reference>
<evidence type="ECO:0000259" key="11">
    <source>
        <dbReference type="Pfam" id="PF23559"/>
    </source>
</evidence>
<keyword evidence="5" id="KW-0547">Nucleotide-binding</keyword>
<keyword evidence="8" id="KW-0175">Coiled coil</keyword>
<evidence type="ECO:0000256" key="5">
    <source>
        <dbReference type="ARBA" id="ARBA00022741"/>
    </source>
</evidence>
<dbReference type="InterPro" id="IPR044974">
    <property type="entry name" value="Disease_R_plants"/>
</dbReference>
<dbReference type="FunFam" id="3.40.50.300:FF:001091">
    <property type="entry name" value="Probable disease resistance protein At1g61300"/>
    <property type="match status" value="1"/>
</dbReference>
<keyword evidence="9" id="KW-0472">Membrane</keyword>
<keyword evidence="7" id="KW-0067">ATP-binding</keyword>
<evidence type="ECO:0000256" key="2">
    <source>
        <dbReference type="ARBA" id="ARBA00008894"/>
    </source>
</evidence>
<comment type="caution">
    <text evidence="13">The sequence shown here is derived from an EMBL/GenBank/DDBJ whole genome shotgun (WGS) entry which is preliminary data.</text>
</comment>
<comment type="subcellular location">
    <subcellularLocation>
        <location evidence="1">Membrane</location>
        <topology evidence="1">Peripheral membrane protein</topology>
    </subcellularLocation>
</comment>
<proteinExistence type="inferred from homology"/>
<dbReference type="EMBL" id="JACXVP010000001">
    <property type="protein sequence ID" value="KAG5630631.1"/>
    <property type="molecule type" value="Genomic_DNA"/>
</dbReference>
<evidence type="ECO:0008006" key="15">
    <source>
        <dbReference type="Google" id="ProtNLM"/>
    </source>
</evidence>
<dbReference type="PANTHER" id="PTHR23155">
    <property type="entry name" value="DISEASE RESISTANCE PROTEIN RP"/>
    <property type="match status" value="1"/>
</dbReference>
<evidence type="ECO:0000256" key="9">
    <source>
        <dbReference type="ARBA" id="ARBA00023136"/>
    </source>
</evidence>
<dbReference type="SUPFAM" id="SSF52540">
    <property type="entry name" value="P-loop containing nucleoside triphosphate hydrolases"/>
    <property type="match status" value="1"/>
</dbReference>
<dbReference type="PRINTS" id="PR00364">
    <property type="entry name" value="DISEASERSIST"/>
</dbReference>
<dbReference type="OrthoDB" id="1286602at2759"/>
<protein>
    <recommendedName>
        <fullName evidence="15">NB-ARC domain-containing protein</fullName>
    </recommendedName>
</protein>
<evidence type="ECO:0000256" key="1">
    <source>
        <dbReference type="ARBA" id="ARBA00004170"/>
    </source>
</evidence>
<feature type="domain" description="NB-ARC" evidence="10">
    <location>
        <begin position="507"/>
        <end position="674"/>
    </location>
</feature>
<dbReference type="InterPro" id="IPR042197">
    <property type="entry name" value="Apaf_helical"/>
</dbReference>
<dbReference type="AlphaFoldDB" id="A0A9J6B2L5"/>
<dbReference type="Pfam" id="PF23559">
    <property type="entry name" value="WHD_DRP"/>
    <property type="match status" value="1"/>
</dbReference>
<name>A0A9J6B2L5_SOLCO</name>
<evidence type="ECO:0000256" key="4">
    <source>
        <dbReference type="ARBA" id="ARBA00022737"/>
    </source>
</evidence>
<gene>
    <name evidence="13" type="ORF">H5410_002348</name>
</gene>
<evidence type="ECO:0000256" key="8">
    <source>
        <dbReference type="ARBA" id="ARBA00023054"/>
    </source>
</evidence>